<accession>A0A2K8NUI2</accession>
<dbReference type="AlphaFoldDB" id="A0A2K8NUI2"/>
<protein>
    <submittedName>
        <fullName evidence="1">Uncharacterized protein</fullName>
    </submittedName>
</protein>
<organism evidence="1 2">
    <name type="scientific">Williamsoniiplasma luminosum</name>
    <dbReference type="NCBI Taxonomy" id="214888"/>
    <lineage>
        <taxon>Bacteria</taxon>
        <taxon>Bacillati</taxon>
        <taxon>Mycoplasmatota</taxon>
        <taxon>Mollicutes</taxon>
        <taxon>Entomoplasmatales</taxon>
        <taxon>Williamsoniiplasma</taxon>
    </lineage>
</organism>
<keyword evidence="2" id="KW-1185">Reference proteome</keyword>
<dbReference type="Proteomes" id="UP000232063">
    <property type="component" value="Chromosome"/>
</dbReference>
<dbReference type="KEGG" id="elj:ELUMI_v1c07780"/>
<dbReference type="RefSeq" id="WP_025734604.1">
    <property type="nucleotide sequence ID" value="NZ_CP024963.1"/>
</dbReference>
<sequence length="119" mass="14329">MARFDELKNEVIFDNNDLEQAWDHAPKLINKPANHFRLCYVCKVHMERKMFANDKNVNNKLAWTIDMINAKKFDLEPTNLVAIHLVCVKLITKKNNTRNLKKTHKMLWQFDEEFWKKKK</sequence>
<dbReference type="OrthoDB" id="391956at2"/>
<evidence type="ECO:0000313" key="2">
    <source>
        <dbReference type="Proteomes" id="UP000232063"/>
    </source>
</evidence>
<gene>
    <name evidence="1" type="ORF">ELUMI_v1c07780</name>
</gene>
<proteinExistence type="predicted"/>
<evidence type="ECO:0000313" key="1">
    <source>
        <dbReference type="EMBL" id="ATZ17500.1"/>
    </source>
</evidence>
<reference evidence="1 2" key="1">
    <citation type="submission" date="2017-11" db="EMBL/GenBank/DDBJ databases">
        <title>Genome sequence of Entomoplasma luminosum PIMN-1 (ATCC 49195).</title>
        <authorList>
            <person name="Lo W.-S."/>
            <person name="Gasparich G.E."/>
            <person name="Kuo C.-H."/>
        </authorList>
    </citation>
    <scope>NUCLEOTIDE SEQUENCE [LARGE SCALE GENOMIC DNA]</scope>
    <source>
        <strain evidence="1 2">PIMN-1</strain>
    </source>
</reference>
<name>A0A2K8NUI2_9MOLU</name>
<dbReference type="EMBL" id="CP024963">
    <property type="protein sequence ID" value="ATZ17500.1"/>
    <property type="molecule type" value="Genomic_DNA"/>
</dbReference>